<dbReference type="Pfam" id="PF03143">
    <property type="entry name" value="GTP_EFTU_D3"/>
    <property type="match status" value="1"/>
</dbReference>
<dbReference type="InterPro" id="IPR027417">
    <property type="entry name" value="P-loop_NTPase"/>
</dbReference>
<dbReference type="RefSeq" id="XP_024330516.1">
    <property type="nucleotide sequence ID" value="XM_024475698.1"/>
</dbReference>
<evidence type="ECO:0000313" key="8">
    <source>
        <dbReference type="Proteomes" id="UP000034350"/>
    </source>
</evidence>
<comment type="similarity">
    <text evidence="1">Belongs to the TRAFAC class translation factor GTPase superfamily. Classic translation factor GTPase family. EF-Tu/EF-1A subfamily.</text>
</comment>
<keyword evidence="3 7" id="KW-0251">Elongation factor</keyword>
<dbReference type="Gene3D" id="2.40.30.10">
    <property type="entry name" value="Translation factors"/>
    <property type="match status" value="2"/>
</dbReference>
<dbReference type="EMBL" id="JPQZ01000046">
    <property type="protein sequence ID" value="KKO74774.1"/>
    <property type="molecule type" value="Genomic_DNA"/>
</dbReference>
<evidence type="ECO:0000256" key="2">
    <source>
        <dbReference type="ARBA" id="ARBA00022741"/>
    </source>
</evidence>
<evidence type="ECO:0000256" key="5">
    <source>
        <dbReference type="ARBA" id="ARBA00023134"/>
    </source>
</evidence>
<keyword evidence="2" id="KW-0547">Nucleotide-binding</keyword>
<dbReference type="PROSITE" id="PS00301">
    <property type="entry name" value="G_TR_1"/>
    <property type="match status" value="1"/>
</dbReference>
<proteinExistence type="inferred from homology"/>
<dbReference type="InterPro" id="IPR031157">
    <property type="entry name" value="G_TR_CS"/>
</dbReference>
<dbReference type="Pfam" id="PF00009">
    <property type="entry name" value="GTP_EFTU"/>
    <property type="match status" value="1"/>
</dbReference>
<dbReference type="GO" id="GO:0005525">
    <property type="term" value="F:GTP binding"/>
    <property type="evidence" value="ECO:0007669"/>
    <property type="project" value="UniProtKB-KW"/>
</dbReference>
<accession>A0A0F9ZAC9</accession>
<dbReference type="Gene3D" id="3.40.50.300">
    <property type="entry name" value="P-loop containing nucleotide triphosphate hydrolases"/>
    <property type="match status" value="1"/>
</dbReference>
<dbReference type="InterPro" id="IPR004160">
    <property type="entry name" value="Transl_elong_EFTu/EF1A_C"/>
</dbReference>
<evidence type="ECO:0000313" key="7">
    <source>
        <dbReference type="EMBL" id="KKO74774.1"/>
    </source>
</evidence>
<dbReference type="PANTHER" id="PTHR23115">
    <property type="entry name" value="TRANSLATION FACTOR"/>
    <property type="match status" value="1"/>
</dbReference>
<dbReference type="VEuPathDB" id="MicrosporidiaDB:G9O61_00g010370"/>
<dbReference type="AlphaFoldDB" id="A0A0F9ZAC9"/>
<dbReference type="InterPro" id="IPR009000">
    <property type="entry name" value="Transl_B-barrel_sf"/>
</dbReference>
<keyword evidence="5" id="KW-0342">GTP-binding</keyword>
<dbReference type="SUPFAM" id="SSF50465">
    <property type="entry name" value="EF-Tu/eEF-1alpha/eIF2-gamma C-terminal domain"/>
    <property type="match status" value="1"/>
</dbReference>
<dbReference type="GeneID" id="36320645"/>
<dbReference type="InterPro" id="IPR009001">
    <property type="entry name" value="Transl_elong_EF1A/Init_IF2_C"/>
</dbReference>
<dbReference type="PRINTS" id="PR00315">
    <property type="entry name" value="ELONGATNFCT"/>
</dbReference>
<dbReference type="GO" id="GO:0003746">
    <property type="term" value="F:translation elongation factor activity"/>
    <property type="evidence" value="ECO:0007669"/>
    <property type="project" value="UniProtKB-KW"/>
</dbReference>
<keyword evidence="8" id="KW-1185">Reference proteome</keyword>
<dbReference type="OrthoDB" id="342024at2759"/>
<dbReference type="CDD" id="cd01883">
    <property type="entry name" value="EF1_alpha"/>
    <property type="match status" value="1"/>
</dbReference>
<evidence type="ECO:0000259" key="6">
    <source>
        <dbReference type="PROSITE" id="PS51722"/>
    </source>
</evidence>
<name>A0A0F9ZAC9_9MICR</name>
<dbReference type="VEuPathDB" id="MicrosporidiaDB:NCER_101081"/>
<evidence type="ECO:0000256" key="3">
    <source>
        <dbReference type="ARBA" id="ARBA00022768"/>
    </source>
</evidence>
<dbReference type="InterPro" id="IPR050100">
    <property type="entry name" value="TRAFAC_GTPase_members"/>
</dbReference>
<dbReference type="SUPFAM" id="SSF50447">
    <property type="entry name" value="Translation proteins"/>
    <property type="match status" value="1"/>
</dbReference>
<evidence type="ECO:0000256" key="1">
    <source>
        <dbReference type="ARBA" id="ARBA00007249"/>
    </source>
</evidence>
<dbReference type="GO" id="GO:0003924">
    <property type="term" value="F:GTPase activity"/>
    <property type="evidence" value="ECO:0007669"/>
    <property type="project" value="InterPro"/>
</dbReference>
<reference evidence="7 8" key="1">
    <citation type="journal article" date="2015" name="Environ. Microbiol.">
        <title>Genome analyses suggest the presence of polyploidy and recent human-driven expansions in eight global populations of the honeybee pathogen Nosema ceranae.</title>
        <authorList>
            <person name="Pelin A."/>
            <person name="Selman M."/>
            <person name="Aris-Brosou S."/>
            <person name="Farinelli L."/>
            <person name="Corradi N."/>
        </authorList>
    </citation>
    <scope>NUCLEOTIDE SEQUENCE [LARGE SCALE GENOMIC DNA]</scope>
    <source>
        <strain evidence="7 8">PA08 1199</strain>
    </source>
</reference>
<dbReference type="PROSITE" id="PS51722">
    <property type="entry name" value="G_TR_2"/>
    <property type="match status" value="1"/>
</dbReference>
<dbReference type="InterPro" id="IPR000795">
    <property type="entry name" value="T_Tr_GTP-bd_dom"/>
</dbReference>
<keyword evidence="4" id="KW-0648">Protein biosynthesis</keyword>
<gene>
    <name evidence="7" type="ORF">AAJ76_4600019288</name>
</gene>
<feature type="domain" description="Tr-type G" evidence="6">
    <location>
        <begin position="11"/>
        <end position="228"/>
    </location>
</feature>
<protein>
    <submittedName>
        <fullName evidence="7">Translation elongation factor 1-alpha</fullName>
    </submittedName>
</protein>
<dbReference type="SUPFAM" id="SSF52540">
    <property type="entry name" value="P-loop containing nucleoside triphosphate hydrolases"/>
    <property type="match status" value="1"/>
</dbReference>
<evidence type="ECO:0000256" key="4">
    <source>
        <dbReference type="ARBA" id="ARBA00022917"/>
    </source>
</evidence>
<dbReference type="Proteomes" id="UP000034350">
    <property type="component" value="Unassembled WGS sequence"/>
</dbReference>
<dbReference type="VEuPathDB" id="MicrosporidiaDB:AAJ76_4600019288"/>
<sequence length="418" mass="47091">MKELENLKISKQVINIVFVGHVDAGKSTICGQILMLRNIVDTRTIEKYRESAKESGRENWYLSWCMDTNPEEREKGKTVELGTAFFELPDKKINILDAPGHKQYVFEMISGANCADVGILVVSARINEFEAGFEKGGQTREHILLMKSGTIQKLIVLVNKMDDPSVNWSKERFTEIETKIGSYIKFLFNDTIFIPVSGLTGSNINKLEDNWYTGPTFFDYLNSIKINKRCTDKLNIIIVEKLKALGSSLICGKIDSGIIRKDTFVKAVPQNFNVQIVGLYNLDDVEIDEGVPGDTVKMKVKSEEEELQLGSHLVELTDDIYKKTKLFTCKLTLLECDNIICSGFTCMLHIGVLSIQCKVEGIRTLDNKKVRFTKAGNKVLVKIRTEKEIALSSEKNKEKFALRLGEKTLGVGVVRNIL</sequence>
<organism evidence="7 8">
    <name type="scientific">Vairimorpha ceranae</name>
    <dbReference type="NCBI Taxonomy" id="40302"/>
    <lineage>
        <taxon>Eukaryota</taxon>
        <taxon>Fungi</taxon>
        <taxon>Fungi incertae sedis</taxon>
        <taxon>Microsporidia</taxon>
        <taxon>Nosematidae</taxon>
        <taxon>Vairimorpha</taxon>
    </lineage>
</organism>
<comment type="caution">
    <text evidence="7">The sequence shown here is derived from an EMBL/GenBank/DDBJ whole genome shotgun (WGS) entry which is preliminary data.</text>
</comment>